<evidence type="ECO:0000256" key="2">
    <source>
        <dbReference type="ARBA" id="ARBA00009774"/>
    </source>
</evidence>
<dbReference type="EMBL" id="FNEM01000013">
    <property type="protein sequence ID" value="SDJ78961.1"/>
    <property type="molecule type" value="Genomic_DNA"/>
</dbReference>
<evidence type="ECO:0000259" key="5">
    <source>
        <dbReference type="Pfam" id="PF02570"/>
    </source>
</evidence>
<dbReference type="PANTHER" id="PTHR43588:SF1">
    <property type="entry name" value="COBALT-PRECORRIN-8 METHYLMUTASE"/>
    <property type="match status" value="1"/>
</dbReference>
<dbReference type="OrthoDB" id="9780708at2"/>
<evidence type="ECO:0000313" key="7">
    <source>
        <dbReference type="Proteomes" id="UP000199527"/>
    </source>
</evidence>
<dbReference type="Proteomes" id="UP000199527">
    <property type="component" value="Unassembled WGS sequence"/>
</dbReference>
<dbReference type="SUPFAM" id="SSF63965">
    <property type="entry name" value="Precorrin-8X methylmutase CbiC/CobH"/>
    <property type="match status" value="1"/>
</dbReference>
<dbReference type="InterPro" id="IPR036588">
    <property type="entry name" value="CobH/CbiC_sf"/>
</dbReference>
<dbReference type="PANTHER" id="PTHR43588">
    <property type="entry name" value="COBALT-PRECORRIN-8 METHYLMUTASE"/>
    <property type="match status" value="1"/>
</dbReference>
<evidence type="ECO:0000256" key="3">
    <source>
        <dbReference type="ARBA" id="ARBA00022573"/>
    </source>
</evidence>
<keyword evidence="7" id="KW-1185">Reference proteome</keyword>
<dbReference type="InterPro" id="IPR003722">
    <property type="entry name" value="Cbl_synth_CobH/CbiC"/>
</dbReference>
<reference evidence="7" key="1">
    <citation type="submission" date="2016-10" db="EMBL/GenBank/DDBJ databases">
        <authorList>
            <person name="Varghese N."/>
            <person name="Submissions S."/>
        </authorList>
    </citation>
    <scope>NUCLEOTIDE SEQUENCE [LARGE SCALE GENOMIC DNA]</scope>
    <source>
        <strain evidence="7">DSM 23317</strain>
    </source>
</reference>
<accession>A0A1G8WLA6</accession>
<comment type="similarity">
    <text evidence="2">Belongs to the CobH/CbiC family.</text>
</comment>
<feature type="domain" description="Cobalamin biosynthesis precorrin-8X methylmutase CobH/CbiC" evidence="5">
    <location>
        <begin position="13"/>
        <end position="213"/>
    </location>
</feature>
<dbReference type="AlphaFoldDB" id="A0A1G8WLA6"/>
<sequence length="218" mass="23359">MNPMSQLTAQGRQIETDSFAIIDREIELHHGGHLFSDQQWPVVRRAIHTSGDFEFARLFRFSPSAVEAGIEALRRGAPIVSDVTMITAGLSASRCQQFGVQGHCFISDPQVIERAKASGITRAIESMRLARDKGLLDGAIVAIGNAPTALFEVLRMVEAGEAMPALIIGIPVGFVRADESKTQLAGQARVPFISSLGRKGGSPLVVSSVHALMVEAAK</sequence>
<name>A0A1G8WLA6_9GAMM</name>
<gene>
    <name evidence="6" type="ORF">SAMN04488540_113100</name>
</gene>
<dbReference type="Gene3D" id="3.40.50.10230">
    <property type="entry name" value="Cobalamin biosynthesis CobH/CbiC, precorrin-8X methylmutase"/>
    <property type="match status" value="1"/>
</dbReference>
<dbReference type="GO" id="GO:0016993">
    <property type="term" value="F:precorrin-8X methylmutase activity"/>
    <property type="evidence" value="ECO:0007669"/>
    <property type="project" value="InterPro"/>
</dbReference>
<dbReference type="RefSeq" id="WP_090366623.1">
    <property type="nucleotide sequence ID" value="NZ_FNEM01000013.1"/>
</dbReference>
<evidence type="ECO:0000313" key="6">
    <source>
        <dbReference type="EMBL" id="SDJ78961.1"/>
    </source>
</evidence>
<dbReference type="UniPathway" id="UPA00148"/>
<proteinExistence type="inferred from homology"/>
<dbReference type="GO" id="GO:0009236">
    <property type="term" value="P:cobalamin biosynthetic process"/>
    <property type="evidence" value="ECO:0007669"/>
    <property type="project" value="UniProtKB-UniPathway"/>
</dbReference>
<evidence type="ECO:0000256" key="1">
    <source>
        <dbReference type="ARBA" id="ARBA00004953"/>
    </source>
</evidence>
<evidence type="ECO:0000256" key="4">
    <source>
        <dbReference type="ARBA" id="ARBA00023235"/>
    </source>
</evidence>
<keyword evidence="3" id="KW-0169">Cobalamin biosynthesis</keyword>
<organism evidence="6 7">
    <name type="scientific">Ferrimonas sediminum</name>
    <dbReference type="NCBI Taxonomy" id="718193"/>
    <lineage>
        <taxon>Bacteria</taxon>
        <taxon>Pseudomonadati</taxon>
        <taxon>Pseudomonadota</taxon>
        <taxon>Gammaproteobacteria</taxon>
        <taxon>Alteromonadales</taxon>
        <taxon>Ferrimonadaceae</taxon>
        <taxon>Ferrimonas</taxon>
    </lineage>
</organism>
<dbReference type="Pfam" id="PF02570">
    <property type="entry name" value="CbiC"/>
    <property type="match status" value="1"/>
</dbReference>
<protein>
    <submittedName>
        <fullName evidence="6">Precorrin-8X methylmutase</fullName>
    </submittedName>
</protein>
<keyword evidence="4" id="KW-0413">Isomerase</keyword>
<comment type="pathway">
    <text evidence="1">Cofactor biosynthesis; adenosylcobalamin biosynthesis.</text>
</comment>